<protein>
    <submittedName>
        <fullName evidence="8">MFS transporter</fullName>
    </submittedName>
</protein>
<evidence type="ECO:0000313" key="8">
    <source>
        <dbReference type="EMBL" id="MTH33203.1"/>
    </source>
</evidence>
<feature type="transmembrane region" description="Helical" evidence="6">
    <location>
        <begin position="292"/>
        <end position="316"/>
    </location>
</feature>
<feature type="transmembrane region" description="Helical" evidence="6">
    <location>
        <begin position="61"/>
        <end position="77"/>
    </location>
</feature>
<gene>
    <name evidence="8" type="ORF">GL279_01165</name>
</gene>
<comment type="caution">
    <text evidence="8">The sequence shown here is derived from an EMBL/GenBank/DDBJ whole genome shotgun (WGS) entry which is preliminary data.</text>
</comment>
<dbReference type="GO" id="GO:0022857">
    <property type="term" value="F:transmembrane transporter activity"/>
    <property type="evidence" value="ECO:0007669"/>
    <property type="project" value="InterPro"/>
</dbReference>
<sequence>MSDPASNPRAASGGSRQPLPEFIAMLALTFASIAFSIDSMLPALPDIARELTPEDVNRAQLVLTAFVAGLGAGLFVAGPLSDAFGRKPIIVLGFAVYAIGAVAAVFAPSLEMLLAARVLQGIGAAGPRIVSLALVRDLYQGREMARITSFVMMIFILVPAVAPSLGAGIIHLAGWRGVFGAFVVLAVIGSLWLSLRQAETLPPARRRPLQMGSLLAGAREVLGHSQVRLVTVVMTLGFGQMFALLSSAQQLFSQTYGKGESFPLWFAAMALLSGTGTVLNARYVVRLGMRRIVAAAYAMQVVVAAVVLALLMGGLLPQALAFPVFFFWAVSVFFMAGITFGNLNAMALQHMGHLAGMAASVVAAVSTLGAVLIAAPVGQLYNGTAVPMVLATLLCSALALWLMRRVSEV</sequence>
<keyword evidence="5 6" id="KW-0472">Membrane</keyword>
<dbReference type="InterPro" id="IPR005829">
    <property type="entry name" value="Sugar_transporter_CS"/>
</dbReference>
<dbReference type="Proteomes" id="UP000442533">
    <property type="component" value="Unassembled WGS sequence"/>
</dbReference>
<evidence type="ECO:0000256" key="2">
    <source>
        <dbReference type="ARBA" id="ARBA00022448"/>
    </source>
</evidence>
<evidence type="ECO:0000259" key="7">
    <source>
        <dbReference type="PROSITE" id="PS50850"/>
    </source>
</evidence>
<dbReference type="GO" id="GO:1990961">
    <property type="term" value="P:xenobiotic detoxification by transmembrane export across the plasma membrane"/>
    <property type="evidence" value="ECO:0007669"/>
    <property type="project" value="TreeGrafter"/>
</dbReference>
<keyword evidence="2" id="KW-0813">Transport</keyword>
<feature type="transmembrane region" description="Helical" evidence="6">
    <location>
        <begin position="89"/>
        <end position="108"/>
    </location>
</feature>
<proteinExistence type="predicted"/>
<dbReference type="RefSeq" id="WP_155062759.1">
    <property type="nucleotide sequence ID" value="NZ_WMIF01000001.1"/>
</dbReference>
<evidence type="ECO:0000256" key="3">
    <source>
        <dbReference type="ARBA" id="ARBA00022692"/>
    </source>
</evidence>
<dbReference type="OrthoDB" id="9800416at2"/>
<feature type="transmembrane region" description="Helical" evidence="6">
    <location>
        <begin position="178"/>
        <end position="195"/>
    </location>
</feature>
<dbReference type="InterPro" id="IPR011701">
    <property type="entry name" value="MFS"/>
</dbReference>
<reference evidence="8 9" key="1">
    <citation type="submission" date="2019-11" db="EMBL/GenBank/DDBJ databases">
        <authorList>
            <person name="Dong K."/>
        </authorList>
    </citation>
    <scope>NUCLEOTIDE SEQUENCE [LARGE SCALE GENOMIC DNA]</scope>
    <source>
        <strain evidence="8 9">JCM 17370</strain>
    </source>
</reference>
<dbReference type="CDD" id="cd17320">
    <property type="entry name" value="MFS_MdfA_MDR_like"/>
    <property type="match status" value="1"/>
</dbReference>
<feature type="domain" description="Major facilitator superfamily (MFS) profile" evidence="7">
    <location>
        <begin position="22"/>
        <end position="408"/>
    </location>
</feature>
<keyword evidence="3 6" id="KW-0812">Transmembrane</keyword>
<feature type="transmembrane region" description="Helical" evidence="6">
    <location>
        <begin position="114"/>
        <end position="135"/>
    </location>
</feature>
<feature type="transmembrane region" description="Helical" evidence="6">
    <location>
        <begin position="322"/>
        <end position="343"/>
    </location>
</feature>
<dbReference type="PANTHER" id="PTHR23502:SF132">
    <property type="entry name" value="POLYAMINE TRANSPORTER 2-RELATED"/>
    <property type="match status" value="1"/>
</dbReference>
<feature type="transmembrane region" description="Helical" evidence="6">
    <location>
        <begin position="21"/>
        <end position="41"/>
    </location>
</feature>
<evidence type="ECO:0000256" key="4">
    <source>
        <dbReference type="ARBA" id="ARBA00022989"/>
    </source>
</evidence>
<name>A0A844H156_9RHOB</name>
<organism evidence="8 9">
    <name type="scientific">Paracoccus limosus</name>
    <dbReference type="NCBI Taxonomy" id="913252"/>
    <lineage>
        <taxon>Bacteria</taxon>
        <taxon>Pseudomonadati</taxon>
        <taxon>Pseudomonadota</taxon>
        <taxon>Alphaproteobacteria</taxon>
        <taxon>Rhodobacterales</taxon>
        <taxon>Paracoccaceae</taxon>
        <taxon>Paracoccus</taxon>
    </lineage>
</organism>
<keyword evidence="4 6" id="KW-1133">Transmembrane helix</keyword>
<evidence type="ECO:0000256" key="1">
    <source>
        <dbReference type="ARBA" id="ARBA00004141"/>
    </source>
</evidence>
<dbReference type="GO" id="GO:0005886">
    <property type="term" value="C:plasma membrane"/>
    <property type="evidence" value="ECO:0007669"/>
    <property type="project" value="TreeGrafter"/>
</dbReference>
<feature type="transmembrane region" description="Helical" evidence="6">
    <location>
        <begin position="355"/>
        <end position="378"/>
    </location>
</feature>
<feature type="transmembrane region" description="Helical" evidence="6">
    <location>
        <begin position="229"/>
        <end position="252"/>
    </location>
</feature>
<evidence type="ECO:0000256" key="6">
    <source>
        <dbReference type="SAM" id="Phobius"/>
    </source>
</evidence>
<feature type="transmembrane region" description="Helical" evidence="6">
    <location>
        <begin position="264"/>
        <end position="285"/>
    </location>
</feature>
<dbReference type="SUPFAM" id="SSF103473">
    <property type="entry name" value="MFS general substrate transporter"/>
    <property type="match status" value="1"/>
</dbReference>
<evidence type="ECO:0000256" key="5">
    <source>
        <dbReference type="ARBA" id="ARBA00023136"/>
    </source>
</evidence>
<dbReference type="InterPro" id="IPR020846">
    <property type="entry name" value="MFS_dom"/>
</dbReference>
<dbReference type="AlphaFoldDB" id="A0A844H156"/>
<dbReference type="Gene3D" id="1.20.1720.10">
    <property type="entry name" value="Multidrug resistance protein D"/>
    <property type="match status" value="1"/>
</dbReference>
<evidence type="ECO:0000313" key="9">
    <source>
        <dbReference type="Proteomes" id="UP000442533"/>
    </source>
</evidence>
<feature type="transmembrane region" description="Helical" evidence="6">
    <location>
        <begin position="147"/>
        <end position="172"/>
    </location>
</feature>
<dbReference type="PROSITE" id="PS50850">
    <property type="entry name" value="MFS"/>
    <property type="match status" value="1"/>
</dbReference>
<dbReference type="PROSITE" id="PS00216">
    <property type="entry name" value="SUGAR_TRANSPORT_1"/>
    <property type="match status" value="1"/>
</dbReference>
<dbReference type="InterPro" id="IPR036259">
    <property type="entry name" value="MFS_trans_sf"/>
</dbReference>
<dbReference type="EMBL" id="WMIF01000001">
    <property type="protein sequence ID" value="MTH33203.1"/>
    <property type="molecule type" value="Genomic_DNA"/>
</dbReference>
<comment type="subcellular location">
    <subcellularLocation>
        <location evidence="1">Membrane</location>
        <topology evidence="1">Multi-pass membrane protein</topology>
    </subcellularLocation>
</comment>
<feature type="transmembrane region" description="Helical" evidence="6">
    <location>
        <begin position="384"/>
        <end position="403"/>
    </location>
</feature>
<dbReference type="PANTHER" id="PTHR23502">
    <property type="entry name" value="MAJOR FACILITATOR SUPERFAMILY"/>
    <property type="match status" value="1"/>
</dbReference>
<accession>A0A844H156</accession>
<keyword evidence="9" id="KW-1185">Reference proteome</keyword>
<dbReference type="Pfam" id="PF07690">
    <property type="entry name" value="MFS_1"/>
    <property type="match status" value="1"/>
</dbReference>